<dbReference type="EMBL" id="MGKJ01000020">
    <property type="protein sequence ID" value="OGN23337.1"/>
    <property type="molecule type" value="Genomic_DNA"/>
</dbReference>
<reference evidence="2 3" key="1">
    <citation type="journal article" date="2016" name="Nat. Commun.">
        <title>Thousands of microbial genomes shed light on interconnected biogeochemical processes in an aquifer system.</title>
        <authorList>
            <person name="Anantharaman K."/>
            <person name="Brown C.T."/>
            <person name="Hug L.A."/>
            <person name="Sharon I."/>
            <person name="Castelle C.J."/>
            <person name="Probst A.J."/>
            <person name="Thomas B.C."/>
            <person name="Singh A."/>
            <person name="Wilkins M.J."/>
            <person name="Karaoz U."/>
            <person name="Brodie E.L."/>
            <person name="Williams K.H."/>
            <person name="Hubbard S.S."/>
            <person name="Banfield J.F."/>
        </authorList>
    </citation>
    <scope>NUCLEOTIDE SEQUENCE [LARGE SCALE GENOMIC DNA]</scope>
</reference>
<evidence type="ECO:0000256" key="1">
    <source>
        <dbReference type="SAM" id="Phobius"/>
    </source>
</evidence>
<sequence>MGAFFGSVVLAVTLIIFIYAFVYVLENELLPELRRIADALEGKKSNSNLKKQPTINDTDDP</sequence>
<keyword evidence="1" id="KW-1133">Transmembrane helix</keyword>
<accession>A0A1F8GD91</accession>
<evidence type="ECO:0000313" key="3">
    <source>
        <dbReference type="Proteomes" id="UP000178911"/>
    </source>
</evidence>
<dbReference type="Proteomes" id="UP000178911">
    <property type="component" value="Unassembled WGS sequence"/>
</dbReference>
<evidence type="ECO:0000313" key="2">
    <source>
        <dbReference type="EMBL" id="OGN23337.1"/>
    </source>
</evidence>
<proteinExistence type="predicted"/>
<comment type="caution">
    <text evidence="2">The sequence shown here is derived from an EMBL/GenBank/DDBJ whole genome shotgun (WGS) entry which is preliminary data.</text>
</comment>
<organism evidence="2 3">
    <name type="scientific">Candidatus Yanofskybacteria bacterium RIFCSPLOWO2_01_FULL_43_22</name>
    <dbReference type="NCBI Taxonomy" id="1802695"/>
    <lineage>
        <taxon>Bacteria</taxon>
        <taxon>Candidatus Yanofskyibacteriota</taxon>
    </lineage>
</organism>
<feature type="transmembrane region" description="Helical" evidence="1">
    <location>
        <begin position="6"/>
        <end position="25"/>
    </location>
</feature>
<gene>
    <name evidence="2" type="ORF">A3A13_04435</name>
</gene>
<dbReference type="STRING" id="1802695.A3A13_04435"/>
<protein>
    <submittedName>
        <fullName evidence="2">Uncharacterized protein</fullName>
    </submittedName>
</protein>
<dbReference type="AlphaFoldDB" id="A0A1F8GD91"/>
<keyword evidence="1" id="KW-0812">Transmembrane</keyword>
<keyword evidence="1" id="KW-0472">Membrane</keyword>
<name>A0A1F8GD91_9BACT</name>